<dbReference type="RefSeq" id="WP_156206857.1">
    <property type="nucleotide sequence ID" value="NZ_WHPN01000328.1"/>
</dbReference>
<evidence type="ECO:0000256" key="3">
    <source>
        <dbReference type="ARBA" id="ARBA00035643"/>
    </source>
</evidence>
<name>A0ABQ7FF77_9ACTN</name>
<feature type="region of interest" description="Disordered" evidence="4">
    <location>
        <begin position="191"/>
        <end position="213"/>
    </location>
</feature>
<evidence type="ECO:0000313" key="6">
    <source>
        <dbReference type="Proteomes" id="UP000621266"/>
    </source>
</evidence>
<comment type="subcellular location">
    <subcellularLocation>
        <location evidence="2">Gas vesicle</location>
    </subcellularLocation>
</comment>
<gene>
    <name evidence="5" type="ORF">GCU69_21005</name>
</gene>
<comment type="caution">
    <text evidence="5">The sequence shown here is derived from an EMBL/GenBank/DDBJ whole genome shotgun (WGS) entry which is preliminary data.</text>
</comment>
<comment type="similarity">
    <text evidence="3">Belongs to the gas vesicle GvpF/GvpL family.</text>
</comment>
<dbReference type="PANTHER" id="PTHR36852">
    <property type="entry name" value="PROTEIN GVPL 2"/>
    <property type="match status" value="1"/>
</dbReference>
<sequence length="270" mass="28569">MTETLHYAYAVVPEGRADIPEELRGVAGAGVRTVAGSGLAAVVSPVSAADFDEQPLRAHLEDMRWLEATARGHQQVVDAVAAQTCALPLRLATVCRGEEGVRRMLATGREHFQETIRALDGRHEWGVKVYADPAPDPAPAAAPAAAPSGTSGGAGGRISGRDYLRQRRAQRQSRDASSRRAEEWARTVHETLGRSAEDSRLHRPQDARLSGQTGENVLNGAYLVPHEEAGAFTALVGGLADRAEGVRVQLTGPWAPYSFTGPPSGAGEGA</sequence>
<organism evidence="5 6">
    <name type="scientific">Streptomyces lycii</name>
    <dbReference type="NCBI Taxonomy" id="2654337"/>
    <lineage>
        <taxon>Bacteria</taxon>
        <taxon>Bacillati</taxon>
        <taxon>Actinomycetota</taxon>
        <taxon>Actinomycetes</taxon>
        <taxon>Kitasatosporales</taxon>
        <taxon>Streptomycetaceae</taxon>
        <taxon>Streptomyces</taxon>
    </lineage>
</organism>
<dbReference type="PANTHER" id="PTHR36852:SF1">
    <property type="entry name" value="PROTEIN GVPL 2"/>
    <property type="match status" value="1"/>
</dbReference>
<reference evidence="5 6" key="1">
    <citation type="submission" date="2019-10" db="EMBL/GenBank/DDBJ databases">
        <title>Streptomyces tenebrisbrunneis sp.nov., an endogenous actinomycete isolated from of Lycium ruthenicum.</title>
        <authorList>
            <person name="Ma L."/>
        </authorList>
    </citation>
    <scope>NUCLEOTIDE SEQUENCE [LARGE SCALE GENOMIC DNA]</scope>
    <source>
        <strain evidence="5 6">TRM 66187</strain>
    </source>
</reference>
<evidence type="ECO:0000256" key="1">
    <source>
        <dbReference type="ARBA" id="ARBA00022987"/>
    </source>
</evidence>
<dbReference type="EMBL" id="WHPN01000328">
    <property type="protein sequence ID" value="KAF4407178.1"/>
    <property type="molecule type" value="Genomic_DNA"/>
</dbReference>
<keyword evidence="6" id="KW-1185">Reference proteome</keyword>
<dbReference type="Proteomes" id="UP000621266">
    <property type="component" value="Unassembled WGS sequence"/>
</dbReference>
<dbReference type="InterPro" id="IPR009430">
    <property type="entry name" value="GvpL/GvpF"/>
</dbReference>
<evidence type="ECO:0000313" key="5">
    <source>
        <dbReference type="EMBL" id="KAF4407178.1"/>
    </source>
</evidence>
<feature type="compositionally biased region" description="Basic and acidic residues" evidence="4">
    <location>
        <begin position="191"/>
        <end position="206"/>
    </location>
</feature>
<evidence type="ECO:0000256" key="4">
    <source>
        <dbReference type="SAM" id="MobiDB-lite"/>
    </source>
</evidence>
<dbReference type="Pfam" id="PF06386">
    <property type="entry name" value="GvpL_GvpF"/>
    <property type="match status" value="1"/>
</dbReference>
<protein>
    <submittedName>
        <fullName evidence="5">GvpL/GvpF family gas vesicle protein</fullName>
    </submittedName>
</protein>
<accession>A0ABQ7FF77</accession>
<keyword evidence="1" id="KW-0304">Gas vesicle</keyword>
<evidence type="ECO:0000256" key="2">
    <source>
        <dbReference type="ARBA" id="ARBA00035108"/>
    </source>
</evidence>
<proteinExistence type="inferred from homology"/>
<feature type="region of interest" description="Disordered" evidence="4">
    <location>
        <begin position="136"/>
        <end position="161"/>
    </location>
</feature>